<keyword evidence="4" id="KW-1185">Reference proteome</keyword>
<accession>A0A9N9RLA9</accession>
<gene>
    <name evidence="3" type="ORF">CHIRRI_LOCUS1995</name>
</gene>
<reference evidence="3" key="1">
    <citation type="submission" date="2022-01" db="EMBL/GenBank/DDBJ databases">
        <authorList>
            <person name="King R."/>
        </authorList>
    </citation>
    <scope>NUCLEOTIDE SEQUENCE</scope>
</reference>
<evidence type="ECO:0000313" key="3">
    <source>
        <dbReference type="EMBL" id="CAG9799020.1"/>
    </source>
</evidence>
<sequence length="298" mass="34685">MGQTFNSCILILLFISTLAYSQEFERRNSQNNLNNGLKNIPLIGGNIQRNLDPLVTNHANNMNHMFTEQNDPMQNNVQENFQNEMKTNHKETLEDDAKLLIDKIEQLVIQYQKLKQVQDDLQNKIKQLEKIISSIKESKSKESKTIEKSTNVHQETITSMKQNNALNNNSNQPIEKNGNKIFSPNSLNWVENNKPSLNDANLRDQLDYRNSIQNLNRFTQNNRRSNLLLHPINEVGNFLNGQQIIPQNPFNDIYNSQNFAQTQNIARAGLQQLPYYGTRFFETQIPNPLQYKTYVYRK</sequence>
<protein>
    <submittedName>
        <fullName evidence="3">Uncharacterized protein</fullName>
    </submittedName>
</protein>
<proteinExistence type="predicted"/>
<dbReference type="AlphaFoldDB" id="A0A9N9RLA9"/>
<keyword evidence="2" id="KW-0732">Signal</keyword>
<keyword evidence="1" id="KW-0175">Coiled coil</keyword>
<reference evidence="3" key="2">
    <citation type="submission" date="2022-10" db="EMBL/GenBank/DDBJ databases">
        <authorList>
            <consortium name="ENA_rothamsted_submissions"/>
            <consortium name="culmorum"/>
            <person name="King R."/>
        </authorList>
    </citation>
    <scope>NUCLEOTIDE SEQUENCE</scope>
</reference>
<feature type="signal peptide" evidence="2">
    <location>
        <begin position="1"/>
        <end position="21"/>
    </location>
</feature>
<evidence type="ECO:0000256" key="1">
    <source>
        <dbReference type="SAM" id="Coils"/>
    </source>
</evidence>
<feature type="chain" id="PRO_5040197735" evidence="2">
    <location>
        <begin position="22"/>
        <end position="298"/>
    </location>
</feature>
<feature type="coiled-coil region" evidence="1">
    <location>
        <begin position="90"/>
        <end position="138"/>
    </location>
</feature>
<dbReference type="Proteomes" id="UP001153620">
    <property type="component" value="Chromosome 1"/>
</dbReference>
<dbReference type="EMBL" id="OU895877">
    <property type="protein sequence ID" value="CAG9799020.1"/>
    <property type="molecule type" value="Genomic_DNA"/>
</dbReference>
<evidence type="ECO:0000256" key="2">
    <source>
        <dbReference type="SAM" id="SignalP"/>
    </source>
</evidence>
<evidence type="ECO:0000313" key="4">
    <source>
        <dbReference type="Proteomes" id="UP001153620"/>
    </source>
</evidence>
<name>A0A9N9RLA9_9DIPT</name>
<organism evidence="3 4">
    <name type="scientific">Chironomus riparius</name>
    <dbReference type="NCBI Taxonomy" id="315576"/>
    <lineage>
        <taxon>Eukaryota</taxon>
        <taxon>Metazoa</taxon>
        <taxon>Ecdysozoa</taxon>
        <taxon>Arthropoda</taxon>
        <taxon>Hexapoda</taxon>
        <taxon>Insecta</taxon>
        <taxon>Pterygota</taxon>
        <taxon>Neoptera</taxon>
        <taxon>Endopterygota</taxon>
        <taxon>Diptera</taxon>
        <taxon>Nematocera</taxon>
        <taxon>Chironomoidea</taxon>
        <taxon>Chironomidae</taxon>
        <taxon>Chironominae</taxon>
        <taxon>Chironomus</taxon>
    </lineage>
</organism>